<evidence type="ECO:0000256" key="8">
    <source>
        <dbReference type="SAM" id="MobiDB-lite"/>
    </source>
</evidence>
<name>A0A168AGW0_9HYPO</name>
<protein>
    <recommendedName>
        <fullName evidence="5">Nucleolar protein 16</fullName>
    </recommendedName>
</protein>
<evidence type="ECO:0000256" key="5">
    <source>
        <dbReference type="ARBA" id="ARBA00015522"/>
    </source>
</evidence>
<dbReference type="AlphaFoldDB" id="A0A168AGW0"/>
<dbReference type="STRING" id="1081102.A0A168AGW0"/>
<dbReference type="EMBL" id="AZHD01000001">
    <property type="protein sequence ID" value="OAA68726.1"/>
    <property type="molecule type" value="Genomic_DNA"/>
</dbReference>
<evidence type="ECO:0000256" key="4">
    <source>
        <dbReference type="ARBA" id="ARBA00011187"/>
    </source>
</evidence>
<accession>A0A168AGW0</accession>
<sequence length="296" mass="31928">MGRTVRQKRKGRSSRPVVKQPASRKRPTNPTGNVIIAENWDKALTLTQNYRRLGLLNRLRAPAGGVEKLGSAAVAAAAALAAKQNTKKSKGSGGVGGAADPFSLLGLGAGTRAAASQAVREVRVERDAAGKIVRVVDDGVTAYNSPLPDLLNAMSDEDDEDEDEDEDDEDDKDEDGERENDASSYDVWGGFADHPAVVTAGRTKARRPVGPRHVRHQSAGERAWLQALVDHYGPAALDAVDDADRNRTSEALLAKMARDRRRNPMQHTAADLRRRLATFRADGGAARRVAVDDEKQ</sequence>
<evidence type="ECO:0000313" key="10">
    <source>
        <dbReference type="Proteomes" id="UP000076874"/>
    </source>
</evidence>
<dbReference type="InterPro" id="IPR019002">
    <property type="entry name" value="Ribosome_biogenesis_Nop16"/>
</dbReference>
<feature type="region of interest" description="Disordered" evidence="8">
    <location>
        <begin position="1"/>
        <end position="33"/>
    </location>
</feature>
<evidence type="ECO:0000256" key="7">
    <source>
        <dbReference type="ARBA" id="ARBA00023274"/>
    </source>
</evidence>
<dbReference type="GO" id="GO:0005730">
    <property type="term" value="C:nucleolus"/>
    <property type="evidence" value="ECO:0007669"/>
    <property type="project" value="UniProtKB-SubCell"/>
</dbReference>
<evidence type="ECO:0000313" key="9">
    <source>
        <dbReference type="EMBL" id="OAA68726.1"/>
    </source>
</evidence>
<feature type="compositionally biased region" description="Basic residues" evidence="8">
    <location>
        <begin position="1"/>
        <end position="13"/>
    </location>
</feature>
<evidence type="ECO:0000256" key="2">
    <source>
        <dbReference type="ARBA" id="ARBA00004604"/>
    </source>
</evidence>
<dbReference type="Pfam" id="PF09420">
    <property type="entry name" value="Nop16"/>
    <property type="match status" value="1"/>
</dbReference>
<evidence type="ECO:0000256" key="6">
    <source>
        <dbReference type="ARBA" id="ARBA00023242"/>
    </source>
</evidence>
<dbReference type="PANTHER" id="PTHR13243:SF1">
    <property type="entry name" value="NUCLEOLAR PROTEIN 16"/>
    <property type="match status" value="1"/>
</dbReference>
<dbReference type="PANTHER" id="PTHR13243">
    <property type="entry name" value="HSPC111 PROTEIN-RELATED"/>
    <property type="match status" value="1"/>
</dbReference>
<keyword evidence="9" id="KW-0131">Cell cycle</keyword>
<comment type="subcellular location">
    <subcellularLocation>
        <location evidence="2">Nucleus</location>
        <location evidence="2">Nucleolus</location>
    </subcellularLocation>
</comment>
<proteinExistence type="inferred from homology"/>
<comment type="function">
    <text evidence="1">Involved in the biogenesis of the 60S ribosomal subunit.</text>
</comment>
<comment type="similarity">
    <text evidence="3">Belongs to the NOP16 family.</text>
</comment>
<evidence type="ECO:0000256" key="3">
    <source>
        <dbReference type="ARBA" id="ARBA00008479"/>
    </source>
</evidence>
<keyword evidence="6" id="KW-0539">Nucleus</keyword>
<keyword evidence="9" id="KW-0132">Cell division</keyword>
<organism evidence="9 10">
    <name type="scientific">Niveomyces insectorum RCEF 264</name>
    <dbReference type="NCBI Taxonomy" id="1081102"/>
    <lineage>
        <taxon>Eukaryota</taxon>
        <taxon>Fungi</taxon>
        <taxon>Dikarya</taxon>
        <taxon>Ascomycota</taxon>
        <taxon>Pezizomycotina</taxon>
        <taxon>Sordariomycetes</taxon>
        <taxon>Hypocreomycetidae</taxon>
        <taxon>Hypocreales</taxon>
        <taxon>Cordycipitaceae</taxon>
        <taxon>Niveomyces</taxon>
    </lineage>
</organism>
<feature type="compositionally biased region" description="Acidic residues" evidence="8">
    <location>
        <begin position="155"/>
        <end position="178"/>
    </location>
</feature>
<dbReference type="GO" id="GO:0042273">
    <property type="term" value="P:ribosomal large subunit biogenesis"/>
    <property type="evidence" value="ECO:0007669"/>
    <property type="project" value="TreeGrafter"/>
</dbReference>
<dbReference type="GO" id="GO:0051301">
    <property type="term" value="P:cell division"/>
    <property type="evidence" value="ECO:0007669"/>
    <property type="project" value="UniProtKB-KW"/>
</dbReference>
<gene>
    <name evidence="9" type="ORF">SPI_00921</name>
</gene>
<comment type="subunit">
    <text evidence="4">Component of the pre-66S ribosomal particle.</text>
</comment>
<evidence type="ECO:0000256" key="1">
    <source>
        <dbReference type="ARBA" id="ARBA00002889"/>
    </source>
</evidence>
<comment type="caution">
    <text evidence="9">The sequence shown here is derived from an EMBL/GenBank/DDBJ whole genome shotgun (WGS) entry which is preliminary data.</text>
</comment>
<reference evidence="9 10" key="1">
    <citation type="journal article" date="2016" name="Genome Biol. Evol.">
        <title>Divergent and convergent evolution of fungal pathogenicity.</title>
        <authorList>
            <person name="Shang Y."/>
            <person name="Xiao G."/>
            <person name="Zheng P."/>
            <person name="Cen K."/>
            <person name="Zhan S."/>
            <person name="Wang C."/>
        </authorList>
    </citation>
    <scope>NUCLEOTIDE SEQUENCE [LARGE SCALE GENOMIC DNA]</scope>
    <source>
        <strain evidence="9 10">RCEF 264</strain>
    </source>
</reference>
<dbReference type="GO" id="GO:1990904">
    <property type="term" value="C:ribonucleoprotein complex"/>
    <property type="evidence" value="ECO:0007669"/>
    <property type="project" value="UniProtKB-KW"/>
</dbReference>
<dbReference type="Proteomes" id="UP000076874">
    <property type="component" value="Unassembled WGS sequence"/>
</dbReference>
<keyword evidence="7" id="KW-0687">Ribonucleoprotein</keyword>
<keyword evidence="10" id="KW-1185">Reference proteome</keyword>
<dbReference type="OrthoDB" id="285729at2759"/>
<feature type="region of interest" description="Disordered" evidence="8">
    <location>
        <begin position="146"/>
        <end position="189"/>
    </location>
</feature>